<accession>A0A0C2YFZ4</accession>
<organism evidence="2 3">
    <name type="scientific">Hebeloma cylindrosporum</name>
    <dbReference type="NCBI Taxonomy" id="76867"/>
    <lineage>
        <taxon>Eukaryota</taxon>
        <taxon>Fungi</taxon>
        <taxon>Dikarya</taxon>
        <taxon>Basidiomycota</taxon>
        <taxon>Agaricomycotina</taxon>
        <taxon>Agaricomycetes</taxon>
        <taxon>Agaricomycetidae</taxon>
        <taxon>Agaricales</taxon>
        <taxon>Agaricineae</taxon>
        <taxon>Hymenogastraceae</taxon>
        <taxon>Hebeloma</taxon>
    </lineage>
</organism>
<sequence length="1169" mass="123555">TTTRSQIPVANLKERIAALEQRTSGIGAPNERPTSPITNGNTSSNAVPPATGFRDKIAKFERKGGVPVPRGRFGLGAPPASEGPRRQGELYGNRIPAPARTVSGSMLPVPTGRATSPTSLGPTPPPGYSAGDRRSFSASSVISDVDDGMDYTPITSPTFAFPPDSPESTLSAIVRGTSFQRALEIARKTESAKQEAQQVQQQQAEDATTPTARQRSPDNEEEVVGMVQPTPPAILLSAEEPVPIVVLHNSPTVDLSPSELIATPISTPSAVSSSEGSSVHEPEPVGVKEETTRRDLPTVERVPSVTRIPRKSVSKVEKIKVAEILDPIVPTSSPANIEDEKVEEPTEQTITISATSPEVAIVASPLPEPPNVVIVEGNKVVTPNLPPPEIVETASEPLKEHDTPKAQPLELPPPSIVVHDDQTSTYEANSGQPDGANKRAEISSRKAALTLDPEPLNSNSLMSPPAVSGSMSAMSLTDVLTSYFTGGTEAAEQSFRSSTPPPLPAASPLSPAATLAYDAPETPPRPANVNPPDPQSFLSPPATGFLSAAPSSGNSSMGSVSSLGSRPISMIEMSPSRVTRATKMTPATSRGVPVFLPPNTGGARKSDFVYFPPTPDAEQTDFGSAVLHKPSRSMTDLADVSEKDSKTFTAVVHGKVKEAEKPKRLPETPYKGQRATVLEAPVSPGQGELAALLQGALWLEDSLDRGELPSETPDEAVEEEKLKEEARRVAAEAEAKAQEEEKKKIAIAKAQLQAKRDEPTSGKLKHTFLIPLTKARSAHHRKEVSSSKAETKQREDPGRHPKSAGLPDKSGAGHANAQSAAAGSAATQQNRPRSTTPENRNAAPPKSPKSSRFASFRRMGSISRPSTVYGHPPRHSESVSSEDSVPVVTPPENNLEFGTKKSSAPVTEFGQIPENGSTTSFPSISPKKSVRSLGRATSFAERIWSRARTKSSGSNLSATSENGPEEPPKLPSLNSPPAIEIPQLPNFLNNDEAILHQPPQRSTSLMYLDNQRPTQSFEPLPPLPIITTTSSYIQAPPQSTPLSSHSLLPPNTSDSTRPSSWTSSLSLSSAGSLPSPLFDKSIFDAFPSVPGTTPAPSLSATFHQNQNHRRDKSVPMTASAATNSFDSALLSSAIHLVASSAKGGTTANASASRDSMPTTLGRKSGETAH</sequence>
<protein>
    <submittedName>
        <fullName evidence="2">Uncharacterized protein</fullName>
    </submittedName>
</protein>
<feature type="region of interest" description="Disordered" evidence="1">
    <location>
        <begin position="1031"/>
        <end position="1072"/>
    </location>
</feature>
<feature type="region of interest" description="Disordered" evidence="1">
    <location>
        <begin position="1141"/>
        <end position="1169"/>
    </location>
</feature>
<feature type="region of interest" description="Disordered" evidence="1">
    <location>
        <begin position="187"/>
        <end position="224"/>
    </location>
</feature>
<feature type="compositionally biased region" description="Low complexity" evidence="1">
    <location>
        <begin position="551"/>
        <end position="565"/>
    </location>
</feature>
<reference evidence="2 3" key="1">
    <citation type="submission" date="2014-04" db="EMBL/GenBank/DDBJ databases">
        <authorList>
            <consortium name="DOE Joint Genome Institute"/>
            <person name="Kuo A."/>
            <person name="Gay G."/>
            <person name="Dore J."/>
            <person name="Kohler A."/>
            <person name="Nagy L.G."/>
            <person name="Floudas D."/>
            <person name="Copeland A."/>
            <person name="Barry K.W."/>
            <person name="Cichocki N."/>
            <person name="Veneault-Fourrey C."/>
            <person name="LaButti K."/>
            <person name="Lindquist E.A."/>
            <person name="Lipzen A."/>
            <person name="Lundell T."/>
            <person name="Morin E."/>
            <person name="Murat C."/>
            <person name="Sun H."/>
            <person name="Tunlid A."/>
            <person name="Henrissat B."/>
            <person name="Grigoriev I.V."/>
            <person name="Hibbett D.S."/>
            <person name="Martin F."/>
            <person name="Nordberg H.P."/>
            <person name="Cantor M.N."/>
            <person name="Hua S.X."/>
        </authorList>
    </citation>
    <scope>NUCLEOTIDE SEQUENCE [LARGE SCALE GENOMIC DNA]</scope>
    <source>
        <strain evidence="3">h7</strain>
    </source>
</reference>
<feature type="compositionally biased region" description="Low complexity" evidence="1">
    <location>
        <begin position="1036"/>
        <end position="1072"/>
    </location>
</feature>
<feature type="compositionally biased region" description="Polar residues" evidence="1">
    <location>
        <begin position="950"/>
        <end position="962"/>
    </location>
</feature>
<feature type="non-terminal residue" evidence="2">
    <location>
        <position position="1"/>
    </location>
</feature>
<feature type="region of interest" description="Disordered" evidence="1">
    <location>
        <begin position="491"/>
        <end position="510"/>
    </location>
</feature>
<feature type="compositionally biased region" description="Low complexity" evidence="1">
    <location>
        <begin position="194"/>
        <end position="205"/>
    </location>
</feature>
<dbReference type="OrthoDB" id="3237291at2759"/>
<feature type="region of interest" description="Disordered" evidence="1">
    <location>
        <begin position="703"/>
        <end position="983"/>
    </location>
</feature>
<feature type="region of interest" description="Disordered" evidence="1">
    <location>
        <begin position="266"/>
        <end position="294"/>
    </location>
</feature>
<feature type="compositionally biased region" description="Basic and acidic residues" evidence="1">
    <location>
        <begin position="719"/>
        <end position="744"/>
    </location>
</feature>
<dbReference type="HOGENOM" id="CLU_274362_0_0_1"/>
<feature type="compositionally biased region" description="Basic and acidic residues" evidence="1">
    <location>
        <begin position="278"/>
        <end position="294"/>
    </location>
</feature>
<feature type="compositionally biased region" description="Polar residues" evidence="1">
    <location>
        <begin position="914"/>
        <end position="923"/>
    </location>
</feature>
<feature type="compositionally biased region" description="Polar residues" evidence="1">
    <location>
        <begin position="32"/>
        <end position="46"/>
    </location>
</feature>
<gene>
    <name evidence="2" type="ORF">M413DRAFT_437813</name>
</gene>
<feature type="compositionally biased region" description="Polar residues" evidence="1">
    <location>
        <begin position="1142"/>
        <end position="1158"/>
    </location>
</feature>
<feature type="compositionally biased region" description="Polar residues" evidence="1">
    <location>
        <begin position="830"/>
        <end position="839"/>
    </location>
</feature>
<feature type="region of interest" description="Disordered" evidence="1">
    <location>
        <begin position="20"/>
        <end position="134"/>
    </location>
</feature>
<reference evidence="3" key="2">
    <citation type="submission" date="2015-01" db="EMBL/GenBank/DDBJ databases">
        <title>Evolutionary Origins and Diversification of the Mycorrhizal Mutualists.</title>
        <authorList>
            <consortium name="DOE Joint Genome Institute"/>
            <consortium name="Mycorrhizal Genomics Consortium"/>
            <person name="Kohler A."/>
            <person name="Kuo A."/>
            <person name="Nagy L.G."/>
            <person name="Floudas D."/>
            <person name="Copeland A."/>
            <person name="Barry K.W."/>
            <person name="Cichocki N."/>
            <person name="Veneault-Fourrey C."/>
            <person name="LaButti K."/>
            <person name="Lindquist E.A."/>
            <person name="Lipzen A."/>
            <person name="Lundell T."/>
            <person name="Morin E."/>
            <person name="Murat C."/>
            <person name="Riley R."/>
            <person name="Ohm R."/>
            <person name="Sun H."/>
            <person name="Tunlid A."/>
            <person name="Henrissat B."/>
            <person name="Grigoriev I.V."/>
            <person name="Hibbett D.S."/>
            <person name="Martin F."/>
        </authorList>
    </citation>
    <scope>NUCLEOTIDE SEQUENCE [LARGE SCALE GENOMIC DNA]</scope>
    <source>
        <strain evidence="3">h7</strain>
    </source>
</reference>
<evidence type="ECO:0000313" key="3">
    <source>
        <dbReference type="Proteomes" id="UP000053424"/>
    </source>
</evidence>
<dbReference type="EMBL" id="KN831768">
    <property type="protein sequence ID" value="KIM48613.1"/>
    <property type="molecule type" value="Genomic_DNA"/>
</dbReference>
<keyword evidence="3" id="KW-1185">Reference proteome</keyword>
<feature type="compositionally biased region" description="Basic and acidic residues" evidence="1">
    <location>
        <begin position="783"/>
        <end position="799"/>
    </location>
</feature>
<dbReference type="STRING" id="686832.A0A0C2YFZ4"/>
<feature type="region of interest" description="Disordered" evidence="1">
    <location>
        <begin position="515"/>
        <end position="568"/>
    </location>
</feature>
<evidence type="ECO:0000313" key="2">
    <source>
        <dbReference type="EMBL" id="KIM48613.1"/>
    </source>
</evidence>
<feature type="compositionally biased region" description="Low complexity" evidence="1">
    <location>
        <begin position="878"/>
        <end position="892"/>
    </location>
</feature>
<dbReference type="AlphaFoldDB" id="A0A0C2YFZ4"/>
<feature type="compositionally biased region" description="Low complexity" evidence="1">
    <location>
        <begin position="810"/>
        <end position="829"/>
    </location>
</feature>
<name>A0A0C2YFZ4_HEBCY</name>
<evidence type="ECO:0000256" key="1">
    <source>
        <dbReference type="SAM" id="MobiDB-lite"/>
    </source>
</evidence>
<proteinExistence type="predicted"/>
<feature type="compositionally biased region" description="Basic and acidic residues" evidence="1">
    <location>
        <begin position="53"/>
        <end position="64"/>
    </location>
</feature>
<dbReference type="Proteomes" id="UP000053424">
    <property type="component" value="Unassembled WGS sequence"/>
</dbReference>
<feature type="compositionally biased region" description="Pro residues" evidence="1">
    <location>
        <begin position="521"/>
        <end position="534"/>
    </location>
</feature>
<feature type="compositionally biased region" description="Low complexity" evidence="1">
    <location>
        <begin position="266"/>
        <end position="277"/>
    </location>
</feature>
<feature type="region of interest" description="Disordered" evidence="1">
    <location>
        <begin position="385"/>
        <end position="413"/>
    </location>
</feature>